<evidence type="ECO:0000313" key="1">
    <source>
        <dbReference type="EMBL" id="QJA56469.1"/>
    </source>
</evidence>
<reference evidence="1" key="1">
    <citation type="submission" date="2020-03" db="EMBL/GenBank/DDBJ databases">
        <title>The deep terrestrial virosphere.</title>
        <authorList>
            <person name="Holmfeldt K."/>
            <person name="Nilsson E."/>
            <person name="Simone D."/>
            <person name="Lopez-Fernandez M."/>
            <person name="Wu X."/>
            <person name="de Brujin I."/>
            <person name="Lundin D."/>
            <person name="Andersson A."/>
            <person name="Bertilsson S."/>
            <person name="Dopson M."/>
        </authorList>
    </citation>
    <scope>NUCLEOTIDE SEQUENCE</scope>
    <source>
        <strain evidence="1">MM415B01838</strain>
    </source>
</reference>
<dbReference type="EMBL" id="MT141221">
    <property type="protein sequence ID" value="QJA56469.1"/>
    <property type="molecule type" value="Genomic_DNA"/>
</dbReference>
<sequence>MVRLLRTQQDTVDAELTRLGQKELEQFAFFLLVKLLEIFESDLTTEEEFEIKGIVQEWIR</sequence>
<name>A0A6M3IGF3_9ZZZZ</name>
<gene>
    <name evidence="1" type="ORF">MM415B01838_0007</name>
</gene>
<organism evidence="1">
    <name type="scientific">viral metagenome</name>
    <dbReference type="NCBI Taxonomy" id="1070528"/>
    <lineage>
        <taxon>unclassified sequences</taxon>
        <taxon>metagenomes</taxon>
        <taxon>organismal metagenomes</taxon>
    </lineage>
</organism>
<proteinExistence type="predicted"/>
<accession>A0A6M3IGF3</accession>
<dbReference type="AlphaFoldDB" id="A0A6M3IGF3"/>
<protein>
    <submittedName>
        <fullName evidence="1">Uncharacterized protein</fullName>
    </submittedName>
</protein>